<sequence length="718" mass="79825">MNSLNILSSRVIGQSSSSPRPRSQSQSEKRRAAAPGDFDFGKHRSYSVDNFRSSASPKQDYDHPAPYAADEDYEDTQYSFDEKTTLLHGVQQDDVLATKSTWRLMTKRIFDAIAETIKFILSTLAAPGIFVAQCFQNSDGHYSLLAPVRKIWRTSADTSTRSDKGAPRVETRRRSGSTRKPRPQASRESIHSNTSESETDRGPVQGMTRGKTRSSKNQAQDPDPNQDDNTPRRSIRIKLHNEESLKKQRQQRRTQSADLGHPMPEGVTRVQGAVNLDSLKSPTSPSVHRITKYPHSPAPPRPLLPPRLPSYTAAPRNTKLPQKTLVLDLDETLIHSLAKGGRMSSGHMVEVKLSMPVSTALTPGGPQATLGPQHPILYYVHKRPHCDDFLRKISKWYKLVIFTASVQEYADPVIDWLEQERKYFQARYYRQHCTFRNGAYIKDLSSVEPDLSKVMILDNSPMSYLFHEDNAIPIEGWINDPTDNGLLHLVPVLEALQYVTDVRALLALRRDAKYLLLMANGDTLMCIGVGITATIISSPPLSHVIRYRALIDGCGLPFSSPTAVQAHFPSPDATPAIVISTFAQTFRAVVMLSASQSVLLNELSRGLATVMPRLDVTIILRSEATLMSQGAGFCSKTGASAGSIQHGFDSSILGRPGAGMCLARRGAGARVADNQGRIARRGRQHEGEERERLEKDEYYLHLATAYPLALTRRIREKN</sequence>
<dbReference type="InterPro" id="IPR011948">
    <property type="entry name" value="Dullard_phosphatase"/>
</dbReference>
<evidence type="ECO:0000259" key="2">
    <source>
        <dbReference type="PROSITE" id="PS50969"/>
    </source>
</evidence>
<dbReference type="SUPFAM" id="SSF56784">
    <property type="entry name" value="HAD-like"/>
    <property type="match status" value="1"/>
</dbReference>
<reference evidence="4" key="1">
    <citation type="submission" date="2015-09" db="EMBL/GenBank/DDBJ databases">
        <authorList>
            <person name="Fill T.P."/>
            <person name="Baretta J.F."/>
            <person name="de Almeida L.G."/>
            <person name="Rocha M."/>
            <person name="de Souza D.H."/>
            <person name="Malavazi I."/>
            <person name="Cerdeira L.T."/>
            <person name="Hong H."/>
            <person name="Samborskyy M."/>
            <person name="de Vasconcelos A.T."/>
            <person name="Leadlay P."/>
            <person name="Rodrigues-Filho E."/>
        </authorList>
    </citation>
    <scope>NUCLEOTIDE SEQUENCE [LARGE SCALE GENOMIC DNA]</scope>
    <source>
        <strain evidence="4">LaBioMMi 136</strain>
    </source>
</reference>
<accession>A0A1S9RG45</accession>
<protein>
    <submittedName>
        <fullName evidence="3">NIF domain protein</fullName>
    </submittedName>
</protein>
<comment type="caution">
    <text evidence="3">The sequence shown here is derived from an EMBL/GenBank/DDBJ whole genome shotgun (WGS) entry which is preliminary data.</text>
</comment>
<feature type="compositionally biased region" description="Basic and acidic residues" evidence="1">
    <location>
        <begin position="160"/>
        <end position="173"/>
    </location>
</feature>
<dbReference type="AlphaFoldDB" id="A0A1S9RG45"/>
<dbReference type="EMBL" id="LJBN01000186">
    <property type="protein sequence ID" value="OOQ84038.1"/>
    <property type="molecule type" value="Genomic_DNA"/>
</dbReference>
<dbReference type="InterPro" id="IPR023214">
    <property type="entry name" value="HAD_sf"/>
</dbReference>
<dbReference type="PROSITE" id="PS50969">
    <property type="entry name" value="FCP1"/>
    <property type="match status" value="1"/>
</dbReference>
<gene>
    <name evidence="3" type="ORF">PEBR_31974</name>
</gene>
<dbReference type="SMART" id="SM00577">
    <property type="entry name" value="CPDc"/>
    <property type="match status" value="1"/>
</dbReference>
<dbReference type="Gene3D" id="3.40.50.1000">
    <property type="entry name" value="HAD superfamily/HAD-like"/>
    <property type="match status" value="1"/>
</dbReference>
<evidence type="ECO:0000256" key="1">
    <source>
        <dbReference type="SAM" id="MobiDB-lite"/>
    </source>
</evidence>
<evidence type="ECO:0000313" key="3">
    <source>
        <dbReference type="EMBL" id="OOQ84038.1"/>
    </source>
</evidence>
<proteinExistence type="predicted"/>
<dbReference type="PANTHER" id="PTHR12210">
    <property type="entry name" value="DULLARD PROTEIN PHOSPHATASE"/>
    <property type="match status" value="1"/>
</dbReference>
<evidence type="ECO:0000313" key="4">
    <source>
        <dbReference type="Proteomes" id="UP000190744"/>
    </source>
</evidence>
<dbReference type="InterPro" id="IPR050365">
    <property type="entry name" value="TIM50"/>
</dbReference>
<dbReference type="InterPro" id="IPR036412">
    <property type="entry name" value="HAD-like_sf"/>
</dbReference>
<feature type="compositionally biased region" description="Polar residues" evidence="1">
    <location>
        <begin position="1"/>
        <end position="13"/>
    </location>
</feature>
<dbReference type="CDD" id="cd07521">
    <property type="entry name" value="HAD_FCP1-like"/>
    <property type="match status" value="1"/>
</dbReference>
<dbReference type="InterPro" id="IPR004274">
    <property type="entry name" value="FCP1_dom"/>
</dbReference>
<name>A0A1S9RG45_PENBI</name>
<dbReference type="NCBIfam" id="TIGR02251">
    <property type="entry name" value="HIF-SF_euk"/>
    <property type="match status" value="1"/>
</dbReference>
<feature type="region of interest" description="Disordered" evidence="1">
    <location>
        <begin position="155"/>
        <end position="304"/>
    </location>
</feature>
<dbReference type="FunFam" id="3.40.50.1000:FF:000089">
    <property type="entry name" value="NIF domain protein"/>
    <property type="match status" value="1"/>
</dbReference>
<organism evidence="3 4">
    <name type="scientific">Penicillium brasilianum</name>
    <dbReference type="NCBI Taxonomy" id="104259"/>
    <lineage>
        <taxon>Eukaryota</taxon>
        <taxon>Fungi</taxon>
        <taxon>Dikarya</taxon>
        <taxon>Ascomycota</taxon>
        <taxon>Pezizomycotina</taxon>
        <taxon>Eurotiomycetes</taxon>
        <taxon>Eurotiomycetidae</taxon>
        <taxon>Eurotiales</taxon>
        <taxon>Aspergillaceae</taxon>
        <taxon>Penicillium</taxon>
    </lineage>
</organism>
<feature type="domain" description="FCP1 homology" evidence="2">
    <location>
        <begin position="318"/>
        <end position="496"/>
    </location>
</feature>
<feature type="compositionally biased region" description="Polar residues" evidence="1">
    <location>
        <begin position="47"/>
        <end position="57"/>
    </location>
</feature>
<feature type="compositionally biased region" description="Low complexity" evidence="1">
    <location>
        <begin position="14"/>
        <end position="26"/>
    </location>
</feature>
<dbReference type="Pfam" id="PF03031">
    <property type="entry name" value="NIF"/>
    <property type="match status" value="1"/>
</dbReference>
<dbReference type="GO" id="GO:0016791">
    <property type="term" value="F:phosphatase activity"/>
    <property type="evidence" value="ECO:0007669"/>
    <property type="project" value="InterPro"/>
</dbReference>
<dbReference type="Proteomes" id="UP000190744">
    <property type="component" value="Unassembled WGS sequence"/>
</dbReference>
<feature type="region of interest" description="Disordered" evidence="1">
    <location>
        <begin position="1"/>
        <end position="68"/>
    </location>
</feature>